<evidence type="ECO:0000313" key="2">
    <source>
        <dbReference type="Proteomes" id="UP000002774"/>
    </source>
</evidence>
<dbReference type="EMBL" id="CM001403">
    <property type="protein sequence ID" value="EHQ27505.1"/>
    <property type="molecule type" value="Genomic_DNA"/>
</dbReference>
<organism evidence="1 2">
    <name type="scientific">Mucilaginibacter paludis DSM 18603</name>
    <dbReference type="NCBI Taxonomy" id="714943"/>
    <lineage>
        <taxon>Bacteria</taxon>
        <taxon>Pseudomonadati</taxon>
        <taxon>Bacteroidota</taxon>
        <taxon>Sphingobacteriia</taxon>
        <taxon>Sphingobacteriales</taxon>
        <taxon>Sphingobacteriaceae</taxon>
        <taxon>Mucilaginibacter</taxon>
    </lineage>
</organism>
<sequence length="110" mass="12838">MELHATTLDIIDYIIHYDFYDTLTSDEISKRAGSHDELNKIRAKSKEHLAQFFVDANFYNKKNQLLPLAELKEIITAKISGFKEKELDEFVKKLKKDAKKIKALHKEVTK</sequence>
<reference evidence="1" key="1">
    <citation type="submission" date="2011-09" db="EMBL/GenBank/DDBJ databases">
        <title>The permanent draft genome of Mucilaginibacter paludis DSM 18603.</title>
        <authorList>
            <consortium name="US DOE Joint Genome Institute (JGI-PGF)"/>
            <person name="Lucas S."/>
            <person name="Han J."/>
            <person name="Lapidus A."/>
            <person name="Bruce D."/>
            <person name="Goodwin L."/>
            <person name="Pitluck S."/>
            <person name="Peters L."/>
            <person name="Kyrpides N."/>
            <person name="Mavromatis K."/>
            <person name="Ivanova N."/>
            <person name="Mikhailova N."/>
            <person name="Held B."/>
            <person name="Detter J.C."/>
            <person name="Tapia R."/>
            <person name="Han C."/>
            <person name="Land M."/>
            <person name="Hauser L."/>
            <person name="Markowitz V."/>
            <person name="Cheng J.-F."/>
            <person name="Hugenholtz P."/>
            <person name="Woyke T."/>
            <person name="Wu D."/>
            <person name="Tindall B."/>
            <person name="Brambilla E."/>
            <person name="Klenk H.-P."/>
            <person name="Eisen J.A."/>
        </authorList>
    </citation>
    <scope>NUCLEOTIDE SEQUENCE [LARGE SCALE GENOMIC DNA]</scope>
    <source>
        <strain evidence="1">DSM 18603</strain>
    </source>
</reference>
<proteinExistence type="predicted"/>
<gene>
    <name evidence="1" type="ORF">Mucpa_3406</name>
</gene>
<dbReference type="Proteomes" id="UP000002774">
    <property type="component" value="Chromosome"/>
</dbReference>
<keyword evidence="2" id="KW-1185">Reference proteome</keyword>
<dbReference type="eggNOG" id="ENOG502ZSPG">
    <property type="taxonomic scope" value="Bacteria"/>
</dbReference>
<dbReference type="RefSeq" id="WP_008507978.1">
    <property type="nucleotide sequence ID" value="NZ_CM001403.1"/>
</dbReference>
<protein>
    <submittedName>
        <fullName evidence="1">Uncharacterized protein</fullName>
    </submittedName>
</protein>
<evidence type="ECO:0000313" key="1">
    <source>
        <dbReference type="EMBL" id="EHQ27505.1"/>
    </source>
</evidence>
<dbReference type="HOGENOM" id="CLU_2168117_0_0_10"/>
<dbReference type="OrthoDB" id="9899334at2"/>
<dbReference type="AlphaFoldDB" id="H1YHV5"/>
<accession>H1YHV5</accession>
<name>H1YHV5_9SPHI</name>